<proteinExistence type="predicted"/>
<reference evidence="2 3" key="1">
    <citation type="journal article" date="2021" name="bioRxiv">
        <title>Chromosome-scale and haplotype-resolved genome assembly of a tetraploid potato cultivar.</title>
        <authorList>
            <person name="Sun H."/>
            <person name="Jiao W.-B."/>
            <person name="Krause K."/>
            <person name="Campoy J.A."/>
            <person name="Goel M."/>
            <person name="Folz-Donahue K."/>
            <person name="Kukat C."/>
            <person name="Huettel B."/>
            <person name="Schneeberger K."/>
        </authorList>
    </citation>
    <scope>NUCLEOTIDE SEQUENCE [LARGE SCALE GENOMIC DNA]</scope>
    <source>
        <strain evidence="2">SolTubOtavaFocal</strain>
        <tissue evidence="2">Leaves</tissue>
    </source>
</reference>
<protein>
    <submittedName>
        <fullName evidence="2">Uncharacterized protein</fullName>
    </submittedName>
</protein>
<dbReference type="EMBL" id="JAIVGD010000001">
    <property type="protein sequence ID" value="KAH0781049.1"/>
    <property type="molecule type" value="Genomic_DNA"/>
</dbReference>
<name>A0ABQ7WLZ5_SOLTU</name>
<evidence type="ECO:0000256" key="1">
    <source>
        <dbReference type="SAM" id="MobiDB-lite"/>
    </source>
</evidence>
<organism evidence="2 3">
    <name type="scientific">Solanum tuberosum</name>
    <name type="common">Potato</name>
    <dbReference type="NCBI Taxonomy" id="4113"/>
    <lineage>
        <taxon>Eukaryota</taxon>
        <taxon>Viridiplantae</taxon>
        <taxon>Streptophyta</taxon>
        <taxon>Embryophyta</taxon>
        <taxon>Tracheophyta</taxon>
        <taxon>Spermatophyta</taxon>
        <taxon>Magnoliopsida</taxon>
        <taxon>eudicotyledons</taxon>
        <taxon>Gunneridae</taxon>
        <taxon>Pentapetalae</taxon>
        <taxon>asterids</taxon>
        <taxon>lamiids</taxon>
        <taxon>Solanales</taxon>
        <taxon>Solanaceae</taxon>
        <taxon>Solanoideae</taxon>
        <taxon>Solaneae</taxon>
        <taxon>Solanum</taxon>
    </lineage>
</organism>
<dbReference type="Proteomes" id="UP000826656">
    <property type="component" value="Unassembled WGS sequence"/>
</dbReference>
<evidence type="ECO:0000313" key="2">
    <source>
        <dbReference type="EMBL" id="KAH0781049.1"/>
    </source>
</evidence>
<evidence type="ECO:0000313" key="3">
    <source>
        <dbReference type="Proteomes" id="UP000826656"/>
    </source>
</evidence>
<sequence length="87" mass="9361">MEEGNQLINMDDVKSASSVGLTINFLVFRRQVLPTVGLCSGPENTRDYRTGNELALGPSIPPLGKSNVVVPSPGSSERQSSYPYYSA</sequence>
<comment type="caution">
    <text evidence="2">The sequence shown here is derived from an EMBL/GenBank/DDBJ whole genome shotgun (WGS) entry which is preliminary data.</text>
</comment>
<accession>A0ABQ7WLZ5</accession>
<keyword evidence="3" id="KW-1185">Reference proteome</keyword>
<feature type="region of interest" description="Disordered" evidence="1">
    <location>
        <begin position="65"/>
        <end position="87"/>
    </location>
</feature>
<gene>
    <name evidence="2" type="ORF">KY290_000647</name>
</gene>
<feature type="compositionally biased region" description="Polar residues" evidence="1">
    <location>
        <begin position="73"/>
        <end position="87"/>
    </location>
</feature>